<dbReference type="AlphaFoldDB" id="A0AAV9ZSI0"/>
<feature type="compositionally biased region" description="Pro residues" evidence="1">
    <location>
        <begin position="107"/>
        <end position="118"/>
    </location>
</feature>
<comment type="caution">
    <text evidence="2">The sequence shown here is derived from an EMBL/GenBank/DDBJ whole genome shotgun (WGS) entry which is preliminary data.</text>
</comment>
<evidence type="ECO:0000313" key="2">
    <source>
        <dbReference type="EMBL" id="KAK6991919.1"/>
    </source>
</evidence>
<evidence type="ECO:0000256" key="1">
    <source>
        <dbReference type="SAM" id="MobiDB-lite"/>
    </source>
</evidence>
<gene>
    <name evidence="2" type="ORF">R3P38DRAFT_3227345</name>
</gene>
<name>A0AAV9ZSI0_9AGAR</name>
<proteinExistence type="predicted"/>
<dbReference type="EMBL" id="JAWWNJ010000115">
    <property type="protein sequence ID" value="KAK6991919.1"/>
    <property type="molecule type" value="Genomic_DNA"/>
</dbReference>
<protein>
    <submittedName>
        <fullName evidence="2">Uncharacterized protein</fullName>
    </submittedName>
</protein>
<organism evidence="2 3">
    <name type="scientific">Favolaschia claudopus</name>
    <dbReference type="NCBI Taxonomy" id="2862362"/>
    <lineage>
        <taxon>Eukaryota</taxon>
        <taxon>Fungi</taxon>
        <taxon>Dikarya</taxon>
        <taxon>Basidiomycota</taxon>
        <taxon>Agaricomycotina</taxon>
        <taxon>Agaricomycetes</taxon>
        <taxon>Agaricomycetidae</taxon>
        <taxon>Agaricales</taxon>
        <taxon>Marasmiineae</taxon>
        <taxon>Mycenaceae</taxon>
        <taxon>Favolaschia</taxon>
    </lineage>
</organism>
<sequence length="118" mass="12951">MRHPDAVTPPVHTRISSRRNLTTTILILLSQHRATLLFTDSSPHTSLLLPSSMYRLRHSRRIDITSASPLPHPTSAPSPPPRQLASFNVSPSPPTSPLFQIAFPQTRPAPPNQPSNAV</sequence>
<dbReference type="Proteomes" id="UP001362999">
    <property type="component" value="Unassembled WGS sequence"/>
</dbReference>
<reference evidence="2 3" key="1">
    <citation type="journal article" date="2024" name="J Genomics">
        <title>Draft genome sequencing and assembly of Favolaschia claudopus CIRM-BRFM 2984 isolated from oak limbs.</title>
        <authorList>
            <person name="Navarro D."/>
            <person name="Drula E."/>
            <person name="Chaduli D."/>
            <person name="Cazenave R."/>
            <person name="Ahrendt S."/>
            <person name="Wang J."/>
            <person name="Lipzen A."/>
            <person name="Daum C."/>
            <person name="Barry K."/>
            <person name="Grigoriev I.V."/>
            <person name="Favel A."/>
            <person name="Rosso M.N."/>
            <person name="Martin F."/>
        </authorList>
    </citation>
    <scope>NUCLEOTIDE SEQUENCE [LARGE SCALE GENOMIC DNA]</scope>
    <source>
        <strain evidence="2 3">CIRM-BRFM 2984</strain>
    </source>
</reference>
<keyword evidence="3" id="KW-1185">Reference proteome</keyword>
<evidence type="ECO:0000313" key="3">
    <source>
        <dbReference type="Proteomes" id="UP001362999"/>
    </source>
</evidence>
<feature type="region of interest" description="Disordered" evidence="1">
    <location>
        <begin position="64"/>
        <end position="118"/>
    </location>
</feature>
<accession>A0AAV9ZSI0</accession>
<feature type="compositionally biased region" description="Pro residues" evidence="1">
    <location>
        <begin position="70"/>
        <end position="82"/>
    </location>
</feature>